<accession>A0A1H2XA92</accession>
<dbReference type="Proteomes" id="UP000183454">
    <property type="component" value="Unassembled WGS sequence"/>
</dbReference>
<protein>
    <submittedName>
        <fullName evidence="1">Uncharacterized protein</fullName>
    </submittedName>
</protein>
<sequence>MNVLQNYFVHYQQTEHLYGKKQALKHIKLFLSFIDLFCIALWRHKTLGIDKLLEYRLLNQFHLFTNNFISQSKLTLVGFNLAYDLFSLRLAFASVLIWK</sequence>
<evidence type="ECO:0000313" key="2">
    <source>
        <dbReference type="Proteomes" id="UP000183454"/>
    </source>
</evidence>
<dbReference type="AlphaFoldDB" id="A0A1H2XA92"/>
<evidence type="ECO:0000313" key="1">
    <source>
        <dbReference type="EMBL" id="SDW89678.1"/>
    </source>
</evidence>
<gene>
    <name evidence="1" type="ORF">SAMN05421882_103625</name>
</gene>
<dbReference type="EMBL" id="FNNH01000036">
    <property type="protein sequence ID" value="SDW89678.1"/>
    <property type="molecule type" value="Genomic_DNA"/>
</dbReference>
<proteinExistence type="predicted"/>
<reference evidence="1 2" key="1">
    <citation type="submission" date="2016-10" db="EMBL/GenBank/DDBJ databases">
        <authorList>
            <person name="de Groot N.N."/>
        </authorList>
    </citation>
    <scope>NUCLEOTIDE SEQUENCE [LARGE SCALE GENOMIC DNA]</scope>
    <source>
        <strain evidence="1 2">Nm110</strain>
    </source>
</reference>
<organism evidence="1 2">
    <name type="scientific">Nitrosomonas communis</name>
    <dbReference type="NCBI Taxonomy" id="44574"/>
    <lineage>
        <taxon>Bacteria</taxon>
        <taxon>Pseudomonadati</taxon>
        <taxon>Pseudomonadota</taxon>
        <taxon>Betaproteobacteria</taxon>
        <taxon>Nitrosomonadales</taxon>
        <taxon>Nitrosomonadaceae</taxon>
        <taxon>Nitrosomonas</taxon>
    </lineage>
</organism>
<name>A0A1H2XA92_9PROT</name>